<keyword evidence="1" id="KW-1133">Transmembrane helix</keyword>
<evidence type="ECO:0000313" key="3">
    <source>
        <dbReference type="Proteomes" id="UP000503440"/>
    </source>
</evidence>
<dbReference type="Proteomes" id="UP000503440">
    <property type="component" value="Chromosome"/>
</dbReference>
<feature type="transmembrane region" description="Helical" evidence="1">
    <location>
        <begin position="133"/>
        <end position="154"/>
    </location>
</feature>
<evidence type="ECO:0000256" key="1">
    <source>
        <dbReference type="SAM" id="Phobius"/>
    </source>
</evidence>
<name>A0A6C0Y602_9GAMM</name>
<evidence type="ECO:0000313" key="2">
    <source>
        <dbReference type="EMBL" id="QIC71568.1"/>
    </source>
</evidence>
<feature type="transmembrane region" description="Helical" evidence="1">
    <location>
        <begin position="21"/>
        <end position="41"/>
    </location>
</feature>
<dbReference type="RefSeq" id="WP_075175484.1">
    <property type="nucleotide sequence ID" value="NZ_CP041295.1"/>
</dbReference>
<organism evidence="2 3">
    <name type="scientific">Acinetobacter indicus</name>
    <dbReference type="NCBI Taxonomy" id="756892"/>
    <lineage>
        <taxon>Bacteria</taxon>
        <taxon>Pseudomonadati</taxon>
        <taxon>Pseudomonadota</taxon>
        <taxon>Gammaproteobacteria</taxon>
        <taxon>Moraxellales</taxon>
        <taxon>Moraxellaceae</taxon>
        <taxon>Acinetobacter</taxon>
    </lineage>
</organism>
<gene>
    <name evidence="2" type="ORF">FSC09_14785</name>
</gene>
<reference evidence="2 3" key="1">
    <citation type="submission" date="2019-09" db="EMBL/GenBank/DDBJ databases">
        <title>Non-baumannii Acinetobacter spp. carrying blaNDM-1 isolated in China.</title>
        <authorList>
            <person name="Cui C."/>
            <person name="Chen C."/>
            <person name="Sun J."/>
            <person name="Liu Y."/>
        </authorList>
    </citation>
    <scope>NUCLEOTIDE SEQUENCE [LARGE SCALE GENOMIC DNA]</scope>
    <source>
        <strain evidence="2 3">B18</strain>
    </source>
</reference>
<dbReference type="AlphaFoldDB" id="A0A6C0Y602"/>
<dbReference type="Pfam" id="PF10011">
    <property type="entry name" value="DUF2254"/>
    <property type="match status" value="1"/>
</dbReference>
<keyword evidence="1" id="KW-0472">Membrane</keyword>
<sequence length="426" mass="47220">MWFKLKIWLQNPSENLWLMPALGAIFATFFSLFAIASQYFIPASTVPNISIDTLGSLLDIIASSMLAVTTFSLSIMVAAFASASSSGTPRAYSLMMSDDNTRLAISSFISAFIYAVIAKIALGLEYYGPSGRFVLFISTILVLMYLIYTLIHWVQTLSKLGNLTTTIDKIETAAKKALGQFRHQPDLGATGQKPAFAPSFCVYSSTTGYFNHVDLAGLEQIAAQQQLHLHLPSMPGKFLDPMTALVEVYSPQALSEEQQQQIRNQILQHLIIETNRSFLQDPRFCLLVMSEVGQKAMSSAINDVGSGISALNALTRILIDSHPDPEATRCDCPHLSIECFDLQDLIYGSFMPLARDCAQNLELNQRLLKCLSMIEQNVPEPELRQAATQMAMQVLQRCLHHFDFAPERALIQADFAALFPHLPQPE</sequence>
<dbReference type="InterPro" id="IPR018723">
    <property type="entry name" value="DUF2254_membrane"/>
</dbReference>
<dbReference type="EMBL" id="CP044455">
    <property type="protein sequence ID" value="QIC71568.1"/>
    <property type="molecule type" value="Genomic_DNA"/>
</dbReference>
<feature type="transmembrane region" description="Helical" evidence="1">
    <location>
        <begin position="103"/>
        <end position="127"/>
    </location>
</feature>
<keyword evidence="1" id="KW-0812">Transmembrane</keyword>
<proteinExistence type="predicted"/>
<feature type="transmembrane region" description="Helical" evidence="1">
    <location>
        <begin position="61"/>
        <end position="82"/>
    </location>
</feature>
<protein>
    <submittedName>
        <fullName evidence="2">DUF2254 domain-containing protein</fullName>
    </submittedName>
</protein>
<accession>A0A6C0Y602</accession>